<dbReference type="OrthoDB" id="7415700at2759"/>
<evidence type="ECO:0000313" key="2">
    <source>
        <dbReference type="EMBL" id="CAF4862608.1"/>
    </source>
</evidence>
<dbReference type="PRINTS" id="PR01345">
    <property type="entry name" value="CERVTRCPTASE"/>
</dbReference>
<reference evidence="2" key="1">
    <citation type="submission" date="2021-02" db="EMBL/GenBank/DDBJ databases">
        <authorList>
            <person name="Steward A R."/>
        </authorList>
    </citation>
    <scope>NUCLEOTIDE SEQUENCE</scope>
</reference>
<protein>
    <recommendedName>
        <fullName evidence="1">Reverse transcriptase domain-containing protein</fullName>
    </recommendedName>
</protein>
<dbReference type="PROSITE" id="PS50878">
    <property type="entry name" value="RT_POL"/>
    <property type="match status" value="1"/>
</dbReference>
<proteinExistence type="predicted"/>
<sequence length="784" mass="89364">MSLNNLSQFNNCLNSKNRILDLIMSSMVISHVSESKDPLSSVDPLHPPIEFCIDIVHKEKLYSHEEARFRFHKADYEKITSDLNNIPWHSDLSYCASVDDMVAQFYKILRVIISKHVPKSKPRSSKYPIWFSAALVKVINEKFKYRTKYRKYGNPRDLITFEMLRDRCTKLHNLSYRLYLKRLETSLSTNPKLIWSFIKQKRGRISSYPARMSLGDEVASSGSDICNLFASHFSSVYNSDNISISGQSSSSTNCLTSISVTTDQVFRVLKRLDPSKGAGSDGIPSIFAIKCASELALPLSIIINSSLNSGIFPTVWKSALVIPLFKSGDTSAVLNYRPISILPTFAKVFESILCPIISSHFKHFIAPEQHGFAKSRSTSTNLVSFVEDLAEGVDRGQSYDAIYTDFSRAFDRVSHVMLIHKLSSIGIDGIFLNWCRSYLSNRQSVVVVGGYKSKEFTAISGVPQGSHLGPLFFNIFINDIGSCVQGSKFLMFADDLKLYRTVNSPEEAMSLQNDLDNLMMWCSLNGMNLNPEKCHVVRFSRKKRSPTRVYHINQAFLKEVSHTRDLGVILDGKLRFNLHVDDITNRAFRMLGFVLRNCKEFRNPSTNVTIYTCLVRSILEYCSPVWNPHYGIYIKRLENVQKRFLWHLSYGCNMARKLPSYNDRLLHFHLKSLRHRRELLDIMFLYKLINGILDTPDILSRVNISVPKKLQRFAKPPFRIKFAKSNLGQNAPLNRSLRSYNLIHSVEIDGGIGSQWGGREFPQIDLFSNSPSIFKKLAAQLITH</sequence>
<dbReference type="GO" id="GO:0071897">
    <property type="term" value="P:DNA biosynthetic process"/>
    <property type="evidence" value="ECO:0007669"/>
    <property type="project" value="UniProtKB-ARBA"/>
</dbReference>
<keyword evidence="3" id="KW-1185">Reference proteome</keyword>
<accession>A0A821SN92</accession>
<dbReference type="SUPFAM" id="SSF56672">
    <property type="entry name" value="DNA/RNA polymerases"/>
    <property type="match status" value="1"/>
</dbReference>
<evidence type="ECO:0000313" key="3">
    <source>
        <dbReference type="Proteomes" id="UP000663880"/>
    </source>
</evidence>
<feature type="domain" description="Reverse transcriptase" evidence="1">
    <location>
        <begin position="305"/>
        <end position="595"/>
    </location>
</feature>
<evidence type="ECO:0000259" key="1">
    <source>
        <dbReference type="PROSITE" id="PS50878"/>
    </source>
</evidence>
<name>A0A821SN92_9NEOP</name>
<dbReference type="Pfam" id="PF00078">
    <property type="entry name" value="RVT_1"/>
    <property type="match status" value="1"/>
</dbReference>
<dbReference type="InterPro" id="IPR000477">
    <property type="entry name" value="RT_dom"/>
</dbReference>
<dbReference type="Proteomes" id="UP000663880">
    <property type="component" value="Unassembled WGS sequence"/>
</dbReference>
<gene>
    <name evidence="2" type="ORF">PMACD_LOCUS8043</name>
</gene>
<dbReference type="EMBL" id="CAJOBZ010000020">
    <property type="protein sequence ID" value="CAF4862608.1"/>
    <property type="molecule type" value="Genomic_DNA"/>
</dbReference>
<dbReference type="CDD" id="cd01650">
    <property type="entry name" value="RT_nLTR_like"/>
    <property type="match status" value="1"/>
</dbReference>
<organism evidence="2 3">
    <name type="scientific">Pieris macdunnoughi</name>
    <dbReference type="NCBI Taxonomy" id="345717"/>
    <lineage>
        <taxon>Eukaryota</taxon>
        <taxon>Metazoa</taxon>
        <taxon>Ecdysozoa</taxon>
        <taxon>Arthropoda</taxon>
        <taxon>Hexapoda</taxon>
        <taxon>Insecta</taxon>
        <taxon>Pterygota</taxon>
        <taxon>Neoptera</taxon>
        <taxon>Endopterygota</taxon>
        <taxon>Lepidoptera</taxon>
        <taxon>Glossata</taxon>
        <taxon>Ditrysia</taxon>
        <taxon>Papilionoidea</taxon>
        <taxon>Pieridae</taxon>
        <taxon>Pierinae</taxon>
        <taxon>Pieris</taxon>
    </lineage>
</organism>
<dbReference type="AlphaFoldDB" id="A0A821SN92"/>
<dbReference type="PANTHER" id="PTHR33332">
    <property type="entry name" value="REVERSE TRANSCRIPTASE DOMAIN-CONTAINING PROTEIN"/>
    <property type="match status" value="1"/>
</dbReference>
<dbReference type="InterPro" id="IPR043502">
    <property type="entry name" value="DNA/RNA_pol_sf"/>
</dbReference>
<comment type="caution">
    <text evidence="2">The sequence shown here is derived from an EMBL/GenBank/DDBJ whole genome shotgun (WGS) entry which is preliminary data.</text>
</comment>